<dbReference type="HOGENOM" id="CLU_1432161_0_0_11"/>
<proteinExistence type="predicted"/>
<evidence type="ECO:0000256" key="1">
    <source>
        <dbReference type="SAM" id="MobiDB-lite"/>
    </source>
</evidence>
<dbReference type="AlphaFoldDB" id="R4YWS5"/>
<organism evidence="2 3">
    <name type="scientific">Candidatus Neomicrothrix parvicella RN1</name>
    <dbReference type="NCBI Taxonomy" id="1229780"/>
    <lineage>
        <taxon>Bacteria</taxon>
        <taxon>Bacillati</taxon>
        <taxon>Actinomycetota</taxon>
        <taxon>Acidimicrobiia</taxon>
        <taxon>Acidimicrobiales</taxon>
        <taxon>Microthrixaceae</taxon>
        <taxon>Candidatus Neomicrothrix</taxon>
    </lineage>
</organism>
<dbReference type="EMBL" id="CANL01000005">
    <property type="protein sequence ID" value="CCM62694.1"/>
    <property type="molecule type" value="Genomic_DNA"/>
</dbReference>
<dbReference type="STRING" id="1229780.BN381_130252"/>
<comment type="caution">
    <text evidence="2">The sequence shown here is derived from an EMBL/GenBank/DDBJ whole genome shotgun (WGS) entry which is preliminary data.</text>
</comment>
<dbReference type="Proteomes" id="UP000018291">
    <property type="component" value="Unassembled WGS sequence"/>
</dbReference>
<name>R4YWS5_9ACTN</name>
<evidence type="ECO:0000313" key="3">
    <source>
        <dbReference type="Proteomes" id="UP000018291"/>
    </source>
</evidence>
<evidence type="ECO:0000313" key="2">
    <source>
        <dbReference type="EMBL" id="CCM62694.1"/>
    </source>
</evidence>
<gene>
    <name evidence="2" type="ORF">BN381_130252</name>
</gene>
<feature type="region of interest" description="Disordered" evidence="1">
    <location>
        <begin position="141"/>
        <end position="170"/>
    </location>
</feature>
<reference evidence="2 3" key="1">
    <citation type="journal article" date="2013" name="ISME J.">
        <title>Metabolic model for the filamentous 'Candidatus Microthrix parvicella' based on genomic and metagenomic analyses.</title>
        <authorList>
            <person name="Jon McIlroy S."/>
            <person name="Kristiansen R."/>
            <person name="Albertsen M."/>
            <person name="Michael Karst S."/>
            <person name="Rossetti S."/>
            <person name="Lund Nielsen J."/>
            <person name="Tandoi V."/>
            <person name="James Seviour R."/>
            <person name="Nielsen P.H."/>
        </authorList>
    </citation>
    <scope>NUCLEOTIDE SEQUENCE [LARGE SCALE GENOMIC DNA]</scope>
    <source>
        <strain evidence="2 3">RN1</strain>
    </source>
</reference>
<sequence>MPAGPSPRRPAGGARWPPVVVPADRRRCSMRPSRSPLDCTDRLLNAGSPHELVADNDNPPRSCGRFGLPGPPSLSCVRYSRLDWGVQRCGPGKDRLIMAKIVVYSMAYRGHVFPYVPIASGLARAGHDVVVVVPEEFHPLSHSSRSARPSRAVSEDPGSTSPIRRDRPCAGPRENLYSNIGCFPLVFQV</sequence>
<dbReference type="Gene3D" id="3.40.50.2000">
    <property type="entry name" value="Glycogen Phosphorylase B"/>
    <property type="match status" value="1"/>
</dbReference>
<dbReference type="SUPFAM" id="SSF53756">
    <property type="entry name" value="UDP-Glycosyltransferase/glycogen phosphorylase"/>
    <property type="match status" value="1"/>
</dbReference>
<keyword evidence="3" id="KW-1185">Reference proteome</keyword>
<protein>
    <submittedName>
        <fullName evidence="2">Uncharacterized protein</fullName>
    </submittedName>
</protein>
<accession>R4YWS5</accession>
<feature type="compositionally biased region" description="Low complexity" evidence="1">
    <location>
        <begin position="141"/>
        <end position="152"/>
    </location>
</feature>